<evidence type="ECO:0000256" key="1">
    <source>
        <dbReference type="SAM" id="MobiDB-lite"/>
    </source>
</evidence>
<dbReference type="Gene3D" id="2.80.10.50">
    <property type="match status" value="1"/>
</dbReference>
<name>A0A6S8JC01_9STRA</name>
<feature type="region of interest" description="Disordered" evidence="1">
    <location>
        <begin position="526"/>
        <end position="552"/>
    </location>
</feature>
<feature type="compositionally biased region" description="Polar residues" evidence="1">
    <location>
        <begin position="704"/>
        <end position="721"/>
    </location>
</feature>
<feature type="compositionally biased region" description="Low complexity" evidence="1">
    <location>
        <begin position="626"/>
        <end position="646"/>
    </location>
</feature>
<dbReference type="EMBL" id="HBIM01006306">
    <property type="protein sequence ID" value="CAE0407546.1"/>
    <property type="molecule type" value="Transcribed_RNA"/>
</dbReference>
<reference evidence="3" key="1">
    <citation type="submission" date="2021-01" db="EMBL/GenBank/DDBJ databases">
        <authorList>
            <person name="Corre E."/>
            <person name="Pelletier E."/>
            <person name="Niang G."/>
            <person name="Scheremetjew M."/>
            <person name="Finn R."/>
            <person name="Kale V."/>
            <person name="Holt S."/>
            <person name="Cochrane G."/>
            <person name="Meng A."/>
            <person name="Brown T."/>
            <person name="Cohen L."/>
        </authorList>
    </citation>
    <scope>NUCLEOTIDE SEQUENCE</scope>
    <source>
        <strain evidence="3">CCMP127</strain>
    </source>
</reference>
<feature type="compositionally biased region" description="Low complexity" evidence="1">
    <location>
        <begin position="594"/>
        <end position="605"/>
    </location>
</feature>
<dbReference type="AlphaFoldDB" id="A0A6S8JC01"/>
<feature type="compositionally biased region" description="Basic and acidic residues" evidence="1">
    <location>
        <begin position="761"/>
        <end position="773"/>
    </location>
</feature>
<feature type="region of interest" description="Disordered" evidence="1">
    <location>
        <begin position="565"/>
        <end position="773"/>
    </location>
</feature>
<dbReference type="EMBL" id="HBIM01006305">
    <property type="protein sequence ID" value="CAE0407545.1"/>
    <property type="molecule type" value="Transcribed_RNA"/>
</dbReference>
<proteinExistence type="predicted"/>
<dbReference type="SUPFAM" id="SSF50405">
    <property type="entry name" value="Actin-crosslinking proteins"/>
    <property type="match status" value="1"/>
</dbReference>
<dbReference type="CDD" id="cd00257">
    <property type="entry name" value="beta-trefoil_FSCN-like"/>
    <property type="match status" value="1"/>
</dbReference>
<dbReference type="InterPro" id="IPR008999">
    <property type="entry name" value="Actin-crosslinking"/>
</dbReference>
<accession>A0A6S8JC01</accession>
<feature type="compositionally biased region" description="Pro residues" evidence="1">
    <location>
        <begin position="606"/>
        <end position="625"/>
    </location>
</feature>
<sequence>MLLPKVTCLPSFDASLVCHLVSTSAQTRRLGGRPGGMLYVEPKDAATAVAGTREAALQGWTKWLIHHDFDQDKTTVSSFAKPYLKLGFLFDEPEFGISPEVALPMVLQEIPYTTTTTTNNNNGHTKVAIQSTEIGKQLACTPQGSLYTTDLVLMDDASTAFPTDAQWRCDWHTPEICAIISTEQGMRLNVMESEAVIPLAPTDNSTPPPASLSLINTHARYSPTTHWRLIEHGDGSVALHTHNERYVLGDNWQGQVTLSSPEPGPVPTWWVRRRSERGVVLQSKATKRYLTIDKSVNNNANALGFAMKEQLTTADETANALFSLEPVHGSKFHLKNAAHKAVQTLQDCYIKVFDNGNVIIKRDGQFFGKCYYGDKYLGIGFGDRPYVWNMEPTHQGAVRIVTKGPGREFLRHNGETYGLGVTEDLRDEEFLWYVESTDKRLQVGMRYGLLSKDIQRRAAKKWPGMHPFRPTLCMKGKYQRPFANWRQWPIERDMTVTTATTSSSSTNPGVVTPLPVVTAATTVAVNGSTAQAPPPETNGAVKKKAPPKDEDEISRQLRLALEQAFGDNKASDTATVGPSTLRPAPAAAPQETLPTMETPAPMAAPASPPPVVTPAPVIEAPPVPAPVAQQAPPSPPAEQQIIPAPVVGVPATAKQESAPPKVEQQQQQQQILPVQEPEMKENTPPPPASAEPRTFAADDKKVTTGDSVGTQWPEQYVKSTPYSPPERPRTMNGRPLTADNNMMSNGRPGPSYFSPPSSSDEEPRQPRVFSVDR</sequence>
<gene>
    <name evidence="2" type="ORF">ACOF00016_LOCUS5368</name>
    <name evidence="3" type="ORF">ACOF00016_LOCUS5369</name>
</gene>
<organism evidence="3">
    <name type="scientific">Amphora coffeiformis</name>
    <dbReference type="NCBI Taxonomy" id="265554"/>
    <lineage>
        <taxon>Eukaryota</taxon>
        <taxon>Sar</taxon>
        <taxon>Stramenopiles</taxon>
        <taxon>Ochrophyta</taxon>
        <taxon>Bacillariophyta</taxon>
        <taxon>Bacillariophyceae</taxon>
        <taxon>Bacillariophycidae</taxon>
        <taxon>Thalassiophysales</taxon>
        <taxon>Catenulaceae</taxon>
        <taxon>Amphora</taxon>
    </lineage>
</organism>
<evidence type="ECO:0000313" key="2">
    <source>
        <dbReference type="EMBL" id="CAE0407545.1"/>
    </source>
</evidence>
<feature type="compositionally biased region" description="Low complexity" evidence="1">
    <location>
        <begin position="748"/>
        <end position="758"/>
    </location>
</feature>
<evidence type="ECO:0000313" key="3">
    <source>
        <dbReference type="EMBL" id="CAE0407546.1"/>
    </source>
</evidence>
<protein>
    <submittedName>
        <fullName evidence="3">Uncharacterized protein</fullName>
    </submittedName>
</protein>